<dbReference type="Gene3D" id="3.90.226.10">
    <property type="entry name" value="2-enoyl-CoA Hydratase, Chain A, domain 1"/>
    <property type="match status" value="1"/>
</dbReference>
<dbReference type="InterPro" id="IPR033855">
    <property type="entry name" value="Protein_C"/>
</dbReference>
<dbReference type="Proteomes" id="UP000436006">
    <property type="component" value="Unassembled WGS sequence"/>
</dbReference>
<dbReference type="SUPFAM" id="SSF52096">
    <property type="entry name" value="ClpP/crotonase"/>
    <property type="match status" value="1"/>
</dbReference>
<gene>
    <name evidence="3" type="ORF">GO755_39310</name>
</gene>
<sequence length="291" mass="31245">MNGLLTISGLWHVEASFAARMEAMARPRILAGKEPIAPGLISEHPSLAIRATLQTAGLQVMAGTISYYEYVATQYTVDGVCVIPIIGTLTRYGLCSWGYEDLAGLLAVADKMEDIKSILLRIDSGGGAVDGLKALADAIRAMKKPVDVWTNFCASAAYFIASQARYIWLEDSPLPVIGSIGTLMVYTDQSKALEQQGLAVEIFRATESVDKATANGIEPLSDEVRAEIQTMLDACQTQFVGYVQRGRAGLLKSDEWKTAKLYGTNKALAIGLADFKGTLNQAIKKSAQATA</sequence>
<dbReference type="Pfam" id="PF01343">
    <property type="entry name" value="Peptidase_S49"/>
    <property type="match status" value="1"/>
</dbReference>
<dbReference type="InterPro" id="IPR029045">
    <property type="entry name" value="ClpP/crotonase-like_dom_sf"/>
</dbReference>
<dbReference type="RefSeq" id="WP_157590925.1">
    <property type="nucleotide sequence ID" value="NZ_WPIN01000031.1"/>
</dbReference>
<accession>A0A7K1SQS2</accession>
<organism evidence="3 4">
    <name type="scientific">Spirosoma arboris</name>
    <dbReference type="NCBI Taxonomy" id="2682092"/>
    <lineage>
        <taxon>Bacteria</taxon>
        <taxon>Pseudomonadati</taxon>
        <taxon>Bacteroidota</taxon>
        <taxon>Cytophagia</taxon>
        <taxon>Cytophagales</taxon>
        <taxon>Cytophagaceae</taxon>
        <taxon>Spirosoma</taxon>
    </lineage>
</organism>
<proteinExistence type="inferred from homology"/>
<dbReference type="Gene3D" id="6.20.330.10">
    <property type="match status" value="1"/>
</dbReference>
<dbReference type="CDD" id="cd07022">
    <property type="entry name" value="S49_Sppa_36K_type"/>
    <property type="match status" value="1"/>
</dbReference>
<name>A0A7K1SQS2_9BACT</name>
<dbReference type="InterPro" id="IPR002142">
    <property type="entry name" value="Peptidase_S49"/>
</dbReference>
<reference evidence="3 4" key="1">
    <citation type="submission" date="2019-12" db="EMBL/GenBank/DDBJ databases">
        <title>Spirosoma sp. HMF4905 genome sequencing and assembly.</title>
        <authorList>
            <person name="Kang H."/>
            <person name="Cha I."/>
            <person name="Kim H."/>
            <person name="Joh K."/>
        </authorList>
    </citation>
    <scope>NUCLEOTIDE SEQUENCE [LARGE SCALE GENOMIC DNA]</scope>
    <source>
        <strain evidence="3 4">HMF4905</strain>
    </source>
</reference>
<feature type="domain" description="Peptidase S49" evidence="2">
    <location>
        <begin position="140"/>
        <end position="289"/>
    </location>
</feature>
<comment type="similarity">
    <text evidence="1">Belongs to the peptidase S49 family.</text>
</comment>
<keyword evidence="4" id="KW-1185">Reference proteome</keyword>
<evidence type="ECO:0000259" key="2">
    <source>
        <dbReference type="Pfam" id="PF01343"/>
    </source>
</evidence>
<dbReference type="PANTHER" id="PTHR42987:SF4">
    <property type="entry name" value="PROTEASE SOHB-RELATED"/>
    <property type="match status" value="1"/>
</dbReference>
<dbReference type="GO" id="GO:0008233">
    <property type="term" value="F:peptidase activity"/>
    <property type="evidence" value="ECO:0007669"/>
    <property type="project" value="InterPro"/>
</dbReference>
<dbReference type="EMBL" id="WPIN01000031">
    <property type="protein sequence ID" value="MVM36127.1"/>
    <property type="molecule type" value="Genomic_DNA"/>
</dbReference>
<protein>
    <recommendedName>
        <fullName evidence="2">Peptidase S49 domain-containing protein</fullName>
    </recommendedName>
</protein>
<evidence type="ECO:0000313" key="4">
    <source>
        <dbReference type="Proteomes" id="UP000436006"/>
    </source>
</evidence>
<dbReference type="AlphaFoldDB" id="A0A7K1SQS2"/>
<evidence type="ECO:0000256" key="1">
    <source>
        <dbReference type="ARBA" id="ARBA00008683"/>
    </source>
</evidence>
<evidence type="ECO:0000313" key="3">
    <source>
        <dbReference type="EMBL" id="MVM36127.1"/>
    </source>
</evidence>
<comment type="caution">
    <text evidence="3">The sequence shown here is derived from an EMBL/GenBank/DDBJ whole genome shotgun (WGS) entry which is preliminary data.</text>
</comment>
<dbReference type="GO" id="GO:0006508">
    <property type="term" value="P:proteolysis"/>
    <property type="evidence" value="ECO:0007669"/>
    <property type="project" value="InterPro"/>
</dbReference>
<dbReference type="PANTHER" id="PTHR42987">
    <property type="entry name" value="PEPTIDASE S49"/>
    <property type="match status" value="1"/>
</dbReference>